<accession>A0A0D7A2D4</accession>
<feature type="compositionally biased region" description="Polar residues" evidence="1">
    <location>
        <begin position="134"/>
        <end position="145"/>
    </location>
</feature>
<feature type="region of interest" description="Disordered" evidence="1">
    <location>
        <begin position="81"/>
        <end position="111"/>
    </location>
</feature>
<dbReference type="Proteomes" id="UP000054144">
    <property type="component" value="Unassembled WGS sequence"/>
</dbReference>
<protein>
    <submittedName>
        <fullName evidence="2">Uncharacterized protein</fullName>
    </submittedName>
</protein>
<name>A0A0D7A2D4_9AGAR</name>
<feature type="region of interest" description="Disordered" evidence="1">
    <location>
        <begin position="128"/>
        <end position="148"/>
    </location>
</feature>
<evidence type="ECO:0000256" key="1">
    <source>
        <dbReference type="SAM" id="MobiDB-lite"/>
    </source>
</evidence>
<organism evidence="2 3">
    <name type="scientific">Fistulina hepatica ATCC 64428</name>
    <dbReference type="NCBI Taxonomy" id="1128425"/>
    <lineage>
        <taxon>Eukaryota</taxon>
        <taxon>Fungi</taxon>
        <taxon>Dikarya</taxon>
        <taxon>Basidiomycota</taxon>
        <taxon>Agaricomycotina</taxon>
        <taxon>Agaricomycetes</taxon>
        <taxon>Agaricomycetidae</taxon>
        <taxon>Agaricales</taxon>
        <taxon>Fistulinaceae</taxon>
        <taxon>Fistulina</taxon>
    </lineage>
</organism>
<reference evidence="2 3" key="1">
    <citation type="journal article" date="2015" name="Fungal Genet. Biol.">
        <title>Evolution of novel wood decay mechanisms in Agaricales revealed by the genome sequences of Fistulina hepatica and Cylindrobasidium torrendii.</title>
        <authorList>
            <person name="Floudas D."/>
            <person name="Held B.W."/>
            <person name="Riley R."/>
            <person name="Nagy L.G."/>
            <person name="Koehler G."/>
            <person name="Ransdell A.S."/>
            <person name="Younus H."/>
            <person name="Chow J."/>
            <person name="Chiniquy J."/>
            <person name="Lipzen A."/>
            <person name="Tritt A."/>
            <person name="Sun H."/>
            <person name="Haridas S."/>
            <person name="LaButti K."/>
            <person name="Ohm R.A."/>
            <person name="Kues U."/>
            <person name="Blanchette R.A."/>
            <person name="Grigoriev I.V."/>
            <person name="Minto R.E."/>
            <person name="Hibbett D.S."/>
        </authorList>
    </citation>
    <scope>NUCLEOTIDE SEQUENCE [LARGE SCALE GENOMIC DNA]</scope>
    <source>
        <strain evidence="2 3">ATCC 64428</strain>
    </source>
</reference>
<dbReference type="EMBL" id="KN882089">
    <property type="protein sequence ID" value="KIY44534.1"/>
    <property type="molecule type" value="Genomic_DNA"/>
</dbReference>
<sequence length="166" mass="18754">MHTQSQSPTYSTEKIMCQQAQWRRVQLDECAVDIHSEIEDTQRTGRPLDEPDNGRERFVISVDDELCQSWLSNATHHIVQSPWGKGRPNGRNSSHRTTMTRRGRTPNGNDGMEAAQLPKWEEDIAPFERETVKESNGSGNRQSGKCCTDSRHGYVAVSQVKEVTAV</sequence>
<gene>
    <name evidence="2" type="ORF">FISHEDRAFT_61813</name>
</gene>
<evidence type="ECO:0000313" key="3">
    <source>
        <dbReference type="Proteomes" id="UP000054144"/>
    </source>
</evidence>
<evidence type="ECO:0000313" key="2">
    <source>
        <dbReference type="EMBL" id="KIY44534.1"/>
    </source>
</evidence>
<keyword evidence="3" id="KW-1185">Reference proteome</keyword>
<proteinExistence type="predicted"/>
<dbReference type="AlphaFoldDB" id="A0A0D7A2D4"/>